<reference evidence="4 7" key="3">
    <citation type="submission" date="2019-01" db="EMBL/GenBank/DDBJ databases">
        <title>The Pseudomonas aeruginosa pan-genome provides new insights on its population structure, horizontal gene transfer and pathogenicity.</title>
        <authorList>
            <person name="Freschi L."/>
            <person name="Vincent A.T."/>
            <person name="Jeukens J."/>
            <person name="Emond-Rheault J.-G."/>
            <person name="Kukavica-Ibrulj I."/>
            <person name="Dupont M.-J."/>
            <person name="Charette S.J."/>
            <person name="Boyle B."/>
            <person name="Levesque R.C."/>
        </authorList>
    </citation>
    <scope>NUCLEOTIDE SEQUENCE [LARGE SCALE GENOMIC DNA]</scope>
    <source>
        <strain evidence="4 7">PA-W36</strain>
    </source>
</reference>
<dbReference type="Proteomes" id="UP000644192">
    <property type="component" value="Unassembled WGS sequence"/>
</dbReference>
<dbReference type="eggNOG" id="ENOG502ZNGJ">
    <property type="taxonomic scope" value="Bacteria"/>
</dbReference>
<evidence type="ECO:0000313" key="8">
    <source>
        <dbReference type="Proteomes" id="UP000644192"/>
    </source>
</evidence>
<dbReference type="Proteomes" id="UP000194857">
    <property type="component" value="Unassembled WGS sequence"/>
</dbReference>
<dbReference type="Proteomes" id="UP000284767">
    <property type="component" value="Unassembled WGS sequence"/>
</dbReference>
<organism evidence="2 8">
    <name type="scientific">Pseudomonas aeruginosa</name>
    <dbReference type="NCBI Taxonomy" id="287"/>
    <lineage>
        <taxon>Bacteria</taxon>
        <taxon>Pseudomonadati</taxon>
        <taxon>Pseudomonadota</taxon>
        <taxon>Gammaproteobacteria</taxon>
        <taxon>Pseudomonadales</taxon>
        <taxon>Pseudomonadaceae</taxon>
        <taxon>Pseudomonas</taxon>
    </lineage>
</organism>
<dbReference type="EMBL" id="WXZT01000014">
    <property type="protein sequence ID" value="MZZ14474.1"/>
    <property type="molecule type" value="Genomic_DNA"/>
</dbReference>
<proteinExistence type="predicted"/>
<feature type="transmembrane region" description="Helical" evidence="1">
    <location>
        <begin position="6"/>
        <end position="26"/>
    </location>
</feature>
<reference evidence="3 6" key="1">
    <citation type="submission" date="2017-05" db="EMBL/GenBank/DDBJ databases">
        <authorList>
            <person name="Song R."/>
            <person name="Chenine A.L."/>
            <person name="Ruprecht R.M."/>
        </authorList>
    </citation>
    <scope>NUCLEOTIDE SEQUENCE [LARGE SCALE GENOMIC DNA]</scope>
    <source>
        <strain evidence="3 6">S567_C10_BS</strain>
    </source>
</reference>
<sequence length="214" mass="23929">MQYDGLAWAFALLALLAALVAVRILFERTWFLGWLRGTCGLAFVAVAALLLVLAWDLRSYSLLKPEQPMATLSFQAEGPQRYRVLIQEGANERSVVLDGELWQLDARIFRWKGLAALIGLAPGYRLDALSGRFLALEQQSRGRRLGLSQSPLGVDLWRWLRAGEHDLFLFEPLAGRVTFLPMADKAVFAVNYGVAGLLAEPMNLAAEEALRDWR</sequence>
<reference evidence="4 7" key="2">
    <citation type="submission" date="2017-08" db="EMBL/GenBank/DDBJ databases">
        <authorList>
            <person name="Feschi L."/>
            <person name="Jeukens J."/>
            <person name="Emond-Rheault J.-G."/>
            <person name="Kukavica-Ibrulj I."/>
            <person name="Boyle B."/>
            <person name="Levesque R.C."/>
        </authorList>
    </citation>
    <scope>NUCLEOTIDE SEQUENCE [LARGE SCALE GENOMIC DNA]</scope>
    <source>
        <strain evidence="4 7">PA-W36</strain>
    </source>
</reference>
<dbReference type="EMBL" id="CP136986">
    <property type="protein sequence ID" value="WOS75100.1"/>
    <property type="molecule type" value="Genomic_DNA"/>
</dbReference>
<protein>
    <recommendedName>
        <fullName evidence="9">Transmembrane protein</fullName>
    </recommendedName>
</protein>
<evidence type="ECO:0000256" key="1">
    <source>
        <dbReference type="SAM" id="Phobius"/>
    </source>
</evidence>
<dbReference type="EMBL" id="NSNE01000002">
    <property type="protein sequence ID" value="RPM21799.1"/>
    <property type="molecule type" value="Genomic_DNA"/>
</dbReference>
<dbReference type="Proteomes" id="UP001297540">
    <property type="component" value="Chromosome"/>
</dbReference>
<dbReference type="RefSeq" id="WP_003087981.1">
    <property type="nucleotide sequence ID" value="NZ_AP014622.1"/>
</dbReference>
<name>A0A071KWR6_PSEAI</name>
<keyword evidence="1" id="KW-0472">Membrane</keyword>
<keyword evidence="1" id="KW-0812">Transmembrane</keyword>
<evidence type="ECO:0008006" key="9">
    <source>
        <dbReference type="Google" id="ProtNLM"/>
    </source>
</evidence>
<evidence type="ECO:0000313" key="7">
    <source>
        <dbReference type="Proteomes" id="UP000284767"/>
    </source>
</evidence>
<evidence type="ECO:0000313" key="3">
    <source>
        <dbReference type="EMBL" id="OTI57647.1"/>
    </source>
</evidence>
<feature type="transmembrane region" description="Helical" evidence="1">
    <location>
        <begin position="33"/>
        <end position="55"/>
    </location>
</feature>
<dbReference type="KEGG" id="paeb:NCGM1900_4673"/>
<evidence type="ECO:0000313" key="4">
    <source>
        <dbReference type="EMBL" id="RPM21799.1"/>
    </source>
</evidence>
<gene>
    <name evidence="3" type="ORF">CAZ10_25830</name>
    <name evidence="2" type="ORF">GUL26_19665</name>
    <name evidence="4" type="ORF">IPC1295_05935</name>
    <name evidence="5" type="ORF">L4V69_21575</name>
</gene>
<accession>A0A1S1C0C1</accession>
<dbReference type="AlphaFoldDB" id="A0A071KWR6"/>
<evidence type="ECO:0000313" key="6">
    <source>
        <dbReference type="Proteomes" id="UP000194857"/>
    </source>
</evidence>
<reference evidence="2" key="4">
    <citation type="submission" date="2020-01" db="EMBL/GenBank/DDBJ databases">
        <title>Bacteria Cultured from War Wounds Associated with the Conflict in Eastern Ukraine.</title>
        <authorList>
            <person name="Snesrud E."/>
            <person name="Galac M.R."/>
            <person name="Mc Gann P."/>
            <person name="Valentine K."/>
            <person name="Viacheslav K."/>
        </authorList>
    </citation>
    <scope>NUCLEOTIDE SEQUENCE</scope>
    <source>
        <strain evidence="2">VNMU148</strain>
    </source>
</reference>
<keyword evidence="1" id="KW-1133">Transmembrane helix</keyword>
<evidence type="ECO:0000313" key="5">
    <source>
        <dbReference type="EMBL" id="WOS75100.1"/>
    </source>
</evidence>
<reference evidence="5" key="5">
    <citation type="submission" date="2023-06" db="EMBL/GenBank/DDBJ databases">
        <authorList>
            <consortium name="Clinical and Environmental Microbiology Branch: Whole genome sequencing antimicrobial resistance pathogens in the healthcare setting"/>
        </authorList>
    </citation>
    <scope>NUCLEOTIDE SEQUENCE</scope>
    <source>
        <strain evidence="5">2021CK-01020</strain>
    </source>
</reference>
<evidence type="ECO:0000313" key="2">
    <source>
        <dbReference type="EMBL" id="MZZ14474.1"/>
    </source>
</evidence>
<reference evidence="5" key="6">
    <citation type="submission" date="2023-10" db="EMBL/GenBank/DDBJ databases">
        <title>Pathogen: clinical or host-associated sample.</title>
        <authorList>
            <person name="Hergert J."/>
            <person name="Casey R."/>
            <person name="Wagner J."/>
            <person name="Young E.L."/>
            <person name="Oakeson K.F."/>
        </authorList>
    </citation>
    <scope>NUCLEOTIDE SEQUENCE</scope>
    <source>
        <strain evidence="5">2021CK-01020</strain>
    </source>
</reference>
<dbReference type="EMBL" id="NFFZ01000016">
    <property type="protein sequence ID" value="OTI57647.1"/>
    <property type="molecule type" value="Genomic_DNA"/>
</dbReference>
<accession>A0A071KWR6</accession>